<keyword evidence="11" id="KW-0408">Iron</keyword>
<keyword evidence="16" id="KW-1185">Reference proteome</keyword>
<protein>
    <submittedName>
        <fullName evidence="15">Glycoside hydrolase family 4</fullName>
    </submittedName>
</protein>
<comment type="cofactor">
    <cofactor evidence="1">
        <name>Mn(2+)</name>
        <dbReference type="ChEBI" id="CHEBI:29035"/>
    </cofactor>
</comment>
<evidence type="ECO:0000256" key="5">
    <source>
        <dbReference type="ARBA" id="ARBA00022801"/>
    </source>
</evidence>
<dbReference type="AlphaFoldDB" id="A9KP38"/>
<comment type="similarity">
    <text evidence="2 13">Belongs to the glycosyl hydrolase 4 family.</text>
</comment>
<dbReference type="HOGENOM" id="CLU_045951_1_1_9"/>
<keyword evidence="11" id="KW-0170">Cobalt</keyword>
<keyword evidence="8" id="KW-0119">Carbohydrate metabolism</keyword>
<dbReference type="CAZy" id="GH4">
    <property type="family name" value="Glycoside Hydrolase Family 4"/>
</dbReference>
<evidence type="ECO:0000256" key="1">
    <source>
        <dbReference type="ARBA" id="ARBA00001936"/>
    </source>
</evidence>
<dbReference type="PANTHER" id="PTHR32092:SF2">
    <property type="entry name" value="ALPHA-GALACTURONIDASE"/>
    <property type="match status" value="1"/>
</dbReference>
<dbReference type="InterPro" id="IPR053715">
    <property type="entry name" value="GH4_Enzyme_sf"/>
</dbReference>
<dbReference type="InterPro" id="IPR022616">
    <property type="entry name" value="Glyco_hydro_4_C"/>
</dbReference>
<dbReference type="GO" id="GO:0004553">
    <property type="term" value="F:hydrolase activity, hydrolyzing O-glycosyl compounds"/>
    <property type="evidence" value="ECO:0007669"/>
    <property type="project" value="InterPro"/>
</dbReference>
<dbReference type="GO" id="GO:0016616">
    <property type="term" value="F:oxidoreductase activity, acting on the CH-OH group of donors, NAD or NADP as acceptor"/>
    <property type="evidence" value="ECO:0007669"/>
    <property type="project" value="InterPro"/>
</dbReference>
<dbReference type="CDD" id="cd05297">
    <property type="entry name" value="GH4_alpha_glucosidase_galactosidase"/>
    <property type="match status" value="1"/>
</dbReference>
<dbReference type="GO" id="GO:0005975">
    <property type="term" value="P:carbohydrate metabolic process"/>
    <property type="evidence" value="ECO:0007669"/>
    <property type="project" value="InterPro"/>
</dbReference>
<evidence type="ECO:0000256" key="6">
    <source>
        <dbReference type="ARBA" id="ARBA00023027"/>
    </source>
</evidence>
<feature type="site" description="Increases basicity of active site Tyr" evidence="12">
    <location>
        <position position="141"/>
    </location>
</feature>
<comment type="subunit">
    <text evidence="3">Homotetramer.</text>
</comment>
<keyword evidence="11" id="KW-0533">Nickel</keyword>
<dbReference type="KEGG" id="cpy:Cphy_2848"/>
<feature type="domain" description="Glycosyl hydrolase family 4 C-terminal" evidence="14">
    <location>
        <begin position="233"/>
        <end position="458"/>
    </location>
</feature>
<dbReference type="SUPFAM" id="SSF51735">
    <property type="entry name" value="NAD(P)-binding Rossmann-fold domains"/>
    <property type="match status" value="1"/>
</dbReference>
<evidence type="ECO:0000256" key="9">
    <source>
        <dbReference type="ARBA" id="ARBA00023295"/>
    </source>
</evidence>
<evidence type="ECO:0000313" key="16">
    <source>
        <dbReference type="Proteomes" id="UP000000370"/>
    </source>
</evidence>
<dbReference type="STRING" id="357809.Cphy_2848"/>
<evidence type="ECO:0000256" key="8">
    <source>
        <dbReference type="ARBA" id="ARBA00023277"/>
    </source>
</evidence>
<proteinExistence type="inferred from homology"/>
<organism evidence="15 16">
    <name type="scientific">Lachnoclostridium phytofermentans (strain ATCC 700394 / DSM 18823 / ISDg)</name>
    <name type="common">Clostridium phytofermentans</name>
    <dbReference type="NCBI Taxonomy" id="357809"/>
    <lineage>
        <taxon>Bacteria</taxon>
        <taxon>Bacillati</taxon>
        <taxon>Bacillota</taxon>
        <taxon>Clostridia</taxon>
        <taxon>Lachnospirales</taxon>
        <taxon>Lachnospiraceae</taxon>
    </lineage>
</organism>
<evidence type="ECO:0000256" key="10">
    <source>
        <dbReference type="PIRSR" id="PIRSR601088-2"/>
    </source>
</evidence>
<dbReference type="PANTHER" id="PTHR32092">
    <property type="entry name" value="6-PHOSPHO-BETA-GLUCOSIDASE-RELATED"/>
    <property type="match status" value="1"/>
</dbReference>
<feature type="binding site" evidence="11">
    <location>
        <position position="238"/>
    </location>
    <ligand>
        <name>Mn(2+)</name>
        <dbReference type="ChEBI" id="CHEBI:29035"/>
    </ligand>
</feature>
<comment type="cofactor">
    <cofactor evidence="13">
        <name>NAD(+)</name>
        <dbReference type="ChEBI" id="CHEBI:57540"/>
    </cofactor>
    <text evidence="13">Binds 1 NAD(+) per subunit.</text>
</comment>
<dbReference type="GO" id="GO:0046872">
    <property type="term" value="F:metal ion binding"/>
    <property type="evidence" value="ECO:0007669"/>
    <property type="project" value="UniProtKB-KW"/>
</dbReference>
<dbReference type="InterPro" id="IPR001088">
    <property type="entry name" value="Glyco_hydro_4"/>
</dbReference>
<evidence type="ECO:0000313" key="15">
    <source>
        <dbReference type="EMBL" id="ABX43208.1"/>
    </source>
</evidence>
<dbReference type="EMBL" id="CP000885">
    <property type="protein sequence ID" value="ABX43208.1"/>
    <property type="molecule type" value="Genomic_DNA"/>
</dbReference>
<dbReference type="PRINTS" id="PR00732">
    <property type="entry name" value="GLHYDRLASE4"/>
</dbReference>
<dbReference type="eggNOG" id="COG1486">
    <property type="taxonomic scope" value="Bacteria"/>
</dbReference>
<evidence type="ECO:0000256" key="13">
    <source>
        <dbReference type="RuleBase" id="RU361152"/>
    </source>
</evidence>
<keyword evidence="4 11" id="KW-0479">Metal-binding</keyword>
<dbReference type="Gene3D" id="3.90.1820.10">
    <property type="entry name" value="AglA-like glucosidase"/>
    <property type="match status" value="1"/>
</dbReference>
<dbReference type="Pfam" id="PF11975">
    <property type="entry name" value="Glyco_hydro_4C"/>
    <property type="match status" value="1"/>
</dbReference>
<keyword evidence="9 13" id="KW-0326">Glycosidase</keyword>
<feature type="binding site" evidence="11">
    <location>
        <position position="201"/>
    </location>
    <ligand>
        <name>Mn(2+)</name>
        <dbReference type="ChEBI" id="CHEBI:29035"/>
    </ligand>
</feature>
<keyword evidence="5 13" id="KW-0378">Hydrolase</keyword>
<keyword evidence="7 11" id="KW-0464">Manganese</keyword>
<evidence type="ECO:0000256" key="2">
    <source>
        <dbReference type="ARBA" id="ARBA00010141"/>
    </source>
</evidence>
<accession>A9KP38</accession>
<evidence type="ECO:0000259" key="14">
    <source>
        <dbReference type="Pfam" id="PF11975"/>
    </source>
</evidence>
<evidence type="ECO:0000256" key="11">
    <source>
        <dbReference type="PIRSR" id="PIRSR601088-3"/>
    </source>
</evidence>
<gene>
    <name evidence="15" type="ordered locus">Cphy_2848</name>
</gene>
<dbReference type="InterPro" id="IPR036291">
    <property type="entry name" value="NAD(P)-bd_dom_sf"/>
</dbReference>
<keyword evidence="6 13" id="KW-0520">NAD</keyword>
<evidence type="ECO:0000256" key="3">
    <source>
        <dbReference type="ARBA" id="ARBA00011881"/>
    </source>
</evidence>
<feature type="binding site" evidence="10">
    <location>
        <position position="179"/>
    </location>
    <ligand>
        <name>substrate</name>
    </ligand>
</feature>
<dbReference type="Pfam" id="PF02056">
    <property type="entry name" value="Glyco_hydro_4"/>
    <property type="match status" value="1"/>
</dbReference>
<dbReference type="SUPFAM" id="SSF56327">
    <property type="entry name" value="LDH C-terminal domain-like"/>
    <property type="match status" value="1"/>
</dbReference>
<evidence type="ECO:0000256" key="7">
    <source>
        <dbReference type="ARBA" id="ARBA00023211"/>
    </source>
</evidence>
<dbReference type="Proteomes" id="UP000000370">
    <property type="component" value="Chromosome"/>
</dbReference>
<evidence type="ECO:0000256" key="12">
    <source>
        <dbReference type="PIRSR" id="PIRSR601088-4"/>
    </source>
</evidence>
<name>A9KP38_LACP7</name>
<dbReference type="InterPro" id="IPR015955">
    <property type="entry name" value="Lactate_DH/Glyco_Ohase_4_C"/>
</dbReference>
<sequence>MTSRRRLLSWNYKVFTEKGASQMKYQSNMVSDLQIAYIGGGSRGWAWTFMTDLAREPKLSGTVRLFDIDKSAAEQNMFIGNSITQREDAIGKWNYETKETLEEALTGADFIVISILPGTFDEMESDVHTPERLGIYQSVGDTAGPGGIIRALRTIPMFVDIAEAVKKYAPKAWVINYTNPMTLCVKTLYHVFPEIKAFGCCHEVFGTQKVLKGIAEQVLGIEDIPRNEVHVNVLGINHFTWFDYASYQGIDLFPIYRDYVKEHFEEGFIENDANWANTTFACSHRVKFDLFQKYGLIAAAGDRHLAEFVPGDWYLKDPENVKSWKFGLTTVDWRKEDLKQRLEKSHRLVSGEEKVDLKASGEEGILLIKALCGLERVVSNVNIPNTNRQIPNIPDSVVVETNAIFERDAIRPIIAGEMPDSILHLTIPHIQNHELVLKAALTCDKELVKQAFANDPLVKGRATAEEIDLLVEDMIQGSIKYLPEGWK</sequence>
<evidence type="ECO:0000256" key="4">
    <source>
        <dbReference type="ARBA" id="ARBA00022723"/>
    </source>
</evidence>
<reference evidence="16" key="1">
    <citation type="submission" date="2007-11" db="EMBL/GenBank/DDBJ databases">
        <title>Complete genome sequence of Clostridium phytofermentans ISDg.</title>
        <authorList>
            <person name="Leschine S.B."/>
            <person name="Warnick T.A."/>
            <person name="Blanchard J.L."/>
            <person name="Schnell D.J."/>
            <person name="Petit E.L."/>
            <person name="LaTouf W.G."/>
            <person name="Copeland A."/>
            <person name="Lucas S."/>
            <person name="Lapidus A."/>
            <person name="Barry K."/>
            <person name="Glavina del Rio T."/>
            <person name="Dalin E."/>
            <person name="Tice H."/>
            <person name="Pitluck S."/>
            <person name="Kiss H."/>
            <person name="Brettin T."/>
            <person name="Bruce D."/>
            <person name="Detter J.C."/>
            <person name="Han C."/>
            <person name="Kuske C."/>
            <person name="Schmutz J."/>
            <person name="Larimer F."/>
            <person name="Land M."/>
            <person name="Hauser L."/>
            <person name="Kyrpides N."/>
            <person name="Kim E.A."/>
            <person name="Richardson P."/>
        </authorList>
    </citation>
    <scope>NUCLEOTIDE SEQUENCE [LARGE SCALE GENOMIC DNA]</scope>
    <source>
        <strain evidence="16">ATCC 700394 / DSM 18823 / ISDg</strain>
    </source>
</reference>